<evidence type="ECO:0000256" key="2">
    <source>
        <dbReference type="ARBA" id="ARBA00023315"/>
    </source>
</evidence>
<gene>
    <name evidence="4" type="ORF">GT019_23675</name>
</gene>
<keyword evidence="2" id="KW-0012">Acyltransferase</keyword>
<keyword evidence="1" id="KW-0808">Transferase</keyword>
<proteinExistence type="predicted"/>
<dbReference type="EMBL" id="JAAAMV010000024">
    <property type="protein sequence ID" value="NBD26883.1"/>
    <property type="molecule type" value="Genomic_DNA"/>
</dbReference>
<evidence type="ECO:0000313" key="5">
    <source>
        <dbReference type="Proteomes" id="UP000665561"/>
    </source>
</evidence>
<evidence type="ECO:0000313" key="4">
    <source>
        <dbReference type="EMBL" id="NBD26883.1"/>
    </source>
</evidence>
<dbReference type="PANTHER" id="PTHR43877">
    <property type="entry name" value="AMINOALKYLPHOSPHONATE N-ACETYLTRANSFERASE-RELATED-RELATED"/>
    <property type="match status" value="1"/>
</dbReference>
<dbReference type="InterPro" id="IPR000182">
    <property type="entry name" value="GNAT_dom"/>
</dbReference>
<dbReference type="CDD" id="cd04301">
    <property type="entry name" value="NAT_SF"/>
    <property type="match status" value="1"/>
</dbReference>
<dbReference type="Gene3D" id="3.40.630.30">
    <property type="match status" value="1"/>
</dbReference>
<keyword evidence="5" id="KW-1185">Reference proteome</keyword>
<evidence type="ECO:0000256" key="1">
    <source>
        <dbReference type="ARBA" id="ARBA00022679"/>
    </source>
</evidence>
<sequence>MVLNMKCENQETRCEIIASTLIIREARQEDIAMLWEFLQPYSDHENAFMKRVSLKMSDTDHHIAIAMTGAQIVGYAWVQDYGAHVRTGFKTARFHDLIVAEPWRMRGIGRELFQSVKSWSQHRGVRWLQWEASPKAVVFYERIGLTGDPCPQPDYQFFEIEFTL</sequence>
<dbReference type="InterPro" id="IPR050832">
    <property type="entry name" value="Bact_Acetyltransf"/>
</dbReference>
<feature type="domain" description="N-acetyltransferase" evidence="3">
    <location>
        <begin position="21"/>
        <end position="164"/>
    </location>
</feature>
<organism evidence="4 5">
    <name type="scientific">Paenibacillus glycinis</name>
    <dbReference type="NCBI Taxonomy" id="2697035"/>
    <lineage>
        <taxon>Bacteria</taxon>
        <taxon>Bacillati</taxon>
        <taxon>Bacillota</taxon>
        <taxon>Bacilli</taxon>
        <taxon>Bacillales</taxon>
        <taxon>Paenibacillaceae</taxon>
        <taxon>Paenibacillus</taxon>
    </lineage>
</organism>
<evidence type="ECO:0000259" key="3">
    <source>
        <dbReference type="PROSITE" id="PS51186"/>
    </source>
</evidence>
<dbReference type="RefSeq" id="WP_161745906.1">
    <property type="nucleotide sequence ID" value="NZ_JAAAMV010000024.1"/>
</dbReference>
<dbReference type="PROSITE" id="PS51186">
    <property type="entry name" value="GNAT"/>
    <property type="match status" value="1"/>
</dbReference>
<dbReference type="Proteomes" id="UP000665561">
    <property type="component" value="Unassembled WGS sequence"/>
</dbReference>
<name>A0ABW9XWS6_9BACL</name>
<dbReference type="InterPro" id="IPR016181">
    <property type="entry name" value="Acyl_CoA_acyltransferase"/>
</dbReference>
<dbReference type="SUPFAM" id="SSF55729">
    <property type="entry name" value="Acyl-CoA N-acyltransferases (Nat)"/>
    <property type="match status" value="1"/>
</dbReference>
<reference evidence="4 5" key="1">
    <citation type="submission" date="2020-01" db="EMBL/GenBank/DDBJ databases">
        <title>Paenibacillus soybeanensis sp. nov. isolated from the nodules of soybean (Glycine max(L.) Merr).</title>
        <authorList>
            <person name="Wang H."/>
        </authorList>
    </citation>
    <scope>NUCLEOTIDE SEQUENCE [LARGE SCALE GENOMIC DNA]</scope>
    <source>
        <strain evidence="4 5">T1</strain>
    </source>
</reference>
<accession>A0ABW9XWS6</accession>
<comment type="caution">
    <text evidence="4">The sequence shown here is derived from an EMBL/GenBank/DDBJ whole genome shotgun (WGS) entry which is preliminary data.</text>
</comment>
<protein>
    <submittedName>
        <fullName evidence="4">GNAT family N-acetyltransferase</fullName>
    </submittedName>
</protein>
<dbReference type="Pfam" id="PF13673">
    <property type="entry name" value="Acetyltransf_10"/>
    <property type="match status" value="1"/>
</dbReference>